<sequence>MDALHPLLIADVAKKIATAAAHMHELGWIHRRIRLDHILVDGNIGTIGEVWLSGLSKAKQVAMGDELLKDNPKKSTVLSYGAARDVRDLGKVMTAMIMLYGNMPAGSSFKQDMIKFRAHKPALAEYMRSSAGKPFHRLLNIARKMVDGDASMPGHTRPSMNRVVEMLDEMLDPLCSTGPPLRQQN</sequence>
<name>A0AAW1P091_9CHLO</name>
<keyword evidence="3" id="KW-1185">Reference proteome</keyword>
<dbReference type="SUPFAM" id="SSF56112">
    <property type="entry name" value="Protein kinase-like (PK-like)"/>
    <property type="match status" value="1"/>
</dbReference>
<dbReference type="GO" id="GO:0004672">
    <property type="term" value="F:protein kinase activity"/>
    <property type="evidence" value="ECO:0007669"/>
    <property type="project" value="InterPro"/>
</dbReference>
<dbReference type="GO" id="GO:0005524">
    <property type="term" value="F:ATP binding"/>
    <property type="evidence" value="ECO:0007669"/>
    <property type="project" value="InterPro"/>
</dbReference>
<dbReference type="EMBL" id="JALJOQ010000067">
    <property type="protein sequence ID" value="KAK9802772.1"/>
    <property type="molecule type" value="Genomic_DNA"/>
</dbReference>
<dbReference type="PROSITE" id="PS50011">
    <property type="entry name" value="PROTEIN_KINASE_DOM"/>
    <property type="match status" value="1"/>
</dbReference>
<dbReference type="AlphaFoldDB" id="A0AAW1P091"/>
<reference evidence="2 3" key="1">
    <citation type="journal article" date="2024" name="Nat. Commun.">
        <title>Phylogenomics reveals the evolutionary origins of lichenization in chlorophyte algae.</title>
        <authorList>
            <person name="Puginier C."/>
            <person name="Libourel C."/>
            <person name="Otte J."/>
            <person name="Skaloud P."/>
            <person name="Haon M."/>
            <person name="Grisel S."/>
            <person name="Petersen M."/>
            <person name="Berrin J.G."/>
            <person name="Delaux P.M."/>
            <person name="Dal Grande F."/>
            <person name="Keller J."/>
        </authorList>
    </citation>
    <scope>NUCLEOTIDE SEQUENCE [LARGE SCALE GENOMIC DNA]</scope>
    <source>
        <strain evidence="2 3">SAG 2036</strain>
    </source>
</reference>
<evidence type="ECO:0000313" key="2">
    <source>
        <dbReference type="EMBL" id="KAK9802772.1"/>
    </source>
</evidence>
<dbReference type="InterPro" id="IPR000719">
    <property type="entry name" value="Prot_kinase_dom"/>
</dbReference>
<proteinExistence type="predicted"/>
<gene>
    <name evidence="2" type="ORF">WJX73_001263</name>
</gene>
<feature type="domain" description="Protein kinase" evidence="1">
    <location>
        <begin position="1"/>
        <end position="171"/>
    </location>
</feature>
<organism evidence="2 3">
    <name type="scientific">Symbiochloris irregularis</name>
    <dbReference type="NCBI Taxonomy" id="706552"/>
    <lineage>
        <taxon>Eukaryota</taxon>
        <taxon>Viridiplantae</taxon>
        <taxon>Chlorophyta</taxon>
        <taxon>core chlorophytes</taxon>
        <taxon>Trebouxiophyceae</taxon>
        <taxon>Trebouxiales</taxon>
        <taxon>Trebouxiaceae</taxon>
        <taxon>Symbiochloris</taxon>
    </lineage>
</organism>
<protein>
    <recommendedName>
        <fullName evidence="1">Protein kinase domain-containing protein</fullName>
    </recommendedName>
</protein>
<accession>A0AAW1P091</accession>
<dbReference type="InterPro" id="IPR011009">
    <property type="entry name" value="Kinase-like_dom_sf"/>
</dbReference>
<evidence type="ECO:0000313" key="3">
    <source>
        <dbReference type="Proteomes" id="UP001465755"/>
    </source>
</evidence>
<dbReference type="Gene3D" id="1.10.510.10">
    <property type="entry name" value="Transferase(Phosphotransferase) domain 1"/>
    <property type="match status" value="1"/>
</dbReference>
<comment type="caution">
    <text evidence="2">The sequence shown here is derived from an EMBL/GenBank/DDBJ whole genome shotgun (WGS) entry which is preliminary data.</text>
</comment>
<dbReference type="Proteomes" id="UP001465755">
    <property type="component" value="Unassembled WGS sequence"/>
</dbReference>
<evidence type="ECO:0000259" key="1">
    <source>
        <dbReference type="PROSITE" id="PS50011"/>
    </source>
</evidence>